<keyword evidence="4" id="KW-1185">Reference proteome</keyword>
<dbReference type="Gene3D" id="3.40.710.10">
    <property type="entry name" value="DD-peptidase/beta-lactamase superfamily"/>
    <property type="match status" value="1"/>
</dbReference>
<evidence type="ECO:0000259" key="2">
    <source>
        <dbReference type="Pfam" id="PF00144"/>
    </source>
</evidence>
<dbReference type="Proteomes" id="UP001200145">
    <property type="component" value="Unassembled WGS sequence"/>
</dbReference>
<evidence type="ECO:0000313" key="3">
    <source>
        <dbReference type="EMBL" id="MCF1713677.1"/>
    </source>
</evidence>
<sequence>MSIKISCLFICVCLSAFVQAQSIDINSSDWKKVIQETDQLFTDFAAKNNQPGFIYGIVANGKLVHLKTSGMANREMGIPVKPGSVFRIASMSKSFAGVAILQLRDQGKLQLDEPAQLYIPELSDIQYPTTDAPPITIRHLLTHAAGFPEDNPWGDRQLDISEDSMHAMFKRGISFSTSPGTAYEYSNMGFAMLGAIIKKVSGMSYQEYIEEHIWKPLGMHHTYWEYSAVPDSTLAIGYRWLNSSWEAQPMEHDGAYGIMGGILTTAEDFSRYMNFMLSAWPARNGSDNSPLQRSSLREMQQPWNFAGLNPNYKYPDGRICPTAAGYGYGLRWSKDCEGRITVGHSGGLPGFGSNWSILPDYGIGIVSFINHTYAPATTLNIQSLDLLVKKAALQPRTIPPSPILLQRQQELTALLPDWKNAEQSSIFAENFFFDYQIDSLRKEAKTLFQSAGRILRSSPVIVENNLRGTFTLNGEKADLKVYFTLSPEQPAKIQAYRLRLEPREK</sequence>
<dbReference type="SUPFAM" id="SSF56601">
    <property type="entry name" value="beta-lactamase/transpeptidase-like"/>
    <property type="match status" value="1"/>
</dbReference>
<feature type="chain" id="PRO_5045799477" evidence="1">
    <location>
        <begin position="21"/>
        <end position="505"/>
    </location>
</feature>
<feature type="signal peptide" evidence="1">
    <location>
        <begin position="1"/>
        <end position="20"/>
    </location>
</feature>
<dbReference type="EMBL" id="JAKEVY010000001">
    <property type="protein sequence ID" value="MCF1713677.1"/>
    <property type="molecule type" value="Genomic_DNA"/>
</dbReference>
<name>A0ABS9BF05_9BACT</name>
<dbReference type="RefSeq" id="WP_234864205.1">
    <property type="nucleotide sequence ID" value="NZ_JAKEVY010000001.1"/>
</dbReference>
<gene>
    <name evidence="3" type="ORF">L0U88_03415</name>
</gene>
<comment type="caution">
    <text evidence="3">The sequence shown here is derived from an EMBL/GenBank/DDBJ whole genome shotgun (WGS) entry which is preliminary data.</text>
</comment>
<feature type="domain" description="Beta-lactamase-related" evidence="2">
    <location>
        <begin position="38"/>
        <end position="376"/>
    </location>
</feature>
<accession>A0ABS9BF05</accession>
<evidence type="ECO:0000313" key="4">
    <source>
        <dbReference type="Proteomes" id="UP001200145"/>
    </source>
</evidence>
<organism evidence="3 4">
    <name type="scientific">Flavihumibacter fluminis</name>
    <dbReference type="NCBI Taxonomy" id="2909236"/>
    <lineage>
        <taxon>Bacteria</taxon>
        <taxon>Pseudomonadati</taxon>
        <taxon>Bacteroidota</taxon>
        <taxon>Chitinophagia</taxon>
        <taxon>Chitinophagales</taxon>
        <taxon>Chitinophagaceae</taxon>
        <taxon>Flavihumibacter</taxon>
    </lineage>
</organism>
<dbReference type="Pfam" id="PF00144">
    <property type="entry name" value="Beta-lactamase"/>
    <property type="match status" value="1"/>
</dbReference>
<dbReference type="PANTHER" id="PTHR46825">
    <property type="entry name" value="D-ALANYL-D-ALANINE-CARBOXYPEPTIDASE/ENDOPEPTIDASE AMPH"/>
    <property type="match status" value="1"/>
</dbReference>
<keyword evidence="1" id="KW-0732">Signal</keyword>
<reference evidence="3 4" key="1">
    <citation type="submission" date="2022-01" db="EMBL/GenBank/DDBJ databases">
        <title>Flavihumibacter sp. nov., isolated from sediment of a river.</title>
        <authorList>
            <person name="Liu H."/>
        </authorList>
    </citation>
    <scope>NUCLEOTIDE SEQUENCE [LARGE SCALE GENOMIC DNA]</scope>
    <source>
        <strain evidence="3 4">RY-1</strain>
    </source>
</reference>
<dbReference type="InterPro" id="IPR001466">
    <property type="entry name" value="Beta-lactam-related"/>
</dbReference>
<dbReference type="InterPro" id="IPR050491">
    <property type="entry name" value="AmpC-like"/>
</dbReference>
<protein>
    <submittedName>
        <fullName evidence="3">Beta-lactamase family protein</fullName>
    </submittedName>
</protein>
<dbReference type="InterPro" id="IPR012338">
    <property type="entry name" value="Beta-lactam/transpept-like"/>
</dbReference>
<evidence type="ECO:0000256" key="1">
    <source>
        <dbReference type="SAM" id="SignalP"/>
    </source>
</evidence>
<dbReference type="PANTHER" id="PTHR46825:SF9">
    <property type="entry name" value="BETA-LACTAMASE-RELATED DOMAIN-CONTAINING PROTEIN"/>
    <property type="match status" value="1"/>
</dbReference>
<proteinExistence type="predicted"/>